<sequence>MPGFFSSLSSLASLVYSASSSTPRTPAAPPPDEVPSNAMVHKRGIRNASARLVSTLSKFGGGQKRKVSPQPDPKGAKPMGAAVVAEPEWVEKWREFEDGWAKGDHALPQFEPEVSQEKEEGGGWGDDVMASLGHIAVV</sequence>
<evidence type="ECO:0000256" key="2">
    <source>
        <dbReference type="SAM" id="SignalP"/>
    </source>
</evidence>
<dbReference type="Proteomes" id="UP000070544">
    <property type="component" value="Unassembled WGS sequence"/>
</dbReference>
<dbReference type="AlphaFoldDB" id="A0A139AIX9"/>
<accession>A0A139AIX9</accession>
<evidence type="ECO:0000313" key="3">
    <source>
        <dbReference type="EMBL" id="KXS16413.1"/>
    </source>
</evidence>
<feature type="region of interest" description="Disordered" evidence="1">
    <location>
        <begin position="18"/>
        <end position="37"/>
    </location>
</feature>
<gene>
    <name evidence="3" type="ORF">M427DRAFT_55385</name>
</gene>
<feature type="signal peptide" evidence="2">
    <location>
        <begin position="1"/>
        <end position="20"/>
    </location>
</feature>
<feature type="chain" id="PRO_5007296206" evidence="2">
    <location>
        <begin position="21"/>
        <end position="138"/>
    </location>
</feature>
<name>A0A139AIX9_GONPJ</name>
<dbReference type="EMBL" id="KQ965752">
    <property type="protein sequence ID" value="KXS16413.1"/>
    <property type="molecule type" value="Genomic_DNA"/>
</dbReference>
<reference evidence="3 4" key="1">
    <citation type="journal article" date="2015" name="Genome Biol. Evol.">
        <title>Phylogenomic analyses indicate that early fungi evolved digesting cell walls of algal ancestors of land plants.</title>
        <authorList>
            <person name="Chang Y."/>
            <person name="Wang S."/>
            <person name="Sekimoto S."/>
            <person name="Aerts A.L."/>
            <person name="Choi C."/>
            <person name="Clum A."/>
            <person name="LaButti K.M."/>
            <person name="Lindquist E.A."/>
            <person name="Yee Ngan C."/>
            <person name="Ohm R.A."/>
            <person name="Salamov A.A."/>
            <person name="Grigoriev I.V."/>
            <person name="Spatafora J.W."/>
            <person name="Berbee M.L."/>
        </authorList>
    </citation>
    <scope>NUCLEOTIDE SEQUENCE [LARGE SCALE GENOMIC DNA]</scope>
    <source>
        <strain evidence="3 4">JEL478</strain>
    </source>
</reference>
<keyword evidence="4" id="KW-1185">Reference proteome</keyword>
<protein>
    <submittedName>
        <fullName evidence="3">Uncharacterized protein</fullName>
    </submittedName>
</protein>
<evidence type="ECO:0000256" key="1">
    <source>
        <dbReference type="SAM" id="MobiDB-lite"/>
    </source>
</evidence>
<evidence type="ECO:0000313" key="4">
    <source>
        <dbReference type="Proteomes" id="UP000070544"/>
    </source>
</evidence>
<feature type="region of interest" description="Disordered" evidence="1">
    <location>
        <begin position="58"/>
        <end position="81"/>
    </location>
</feature>
<organism evidence="3 4">
    <name type="scientific">Gonapodya prolifera (strain JEL478)</name>
    <name type="common">Monoblepharis prolifera</name>
    <dbReference type="NCBI Taxonomy" id="1344416"/>
    <lineage>
        <taxon>Eukaryota</taxon>
        <taxon>Fungi</taxon>
        <taxon>Fungi incertae sedis</taxon>
        <taxon>Chytridiomycota</taxon>
        <taxon>Chytridiomycota incertae sedis</taxon>
        <taxon>Monoblepharidomycetes</taxon>
        <taxon>Monoblepharidales</taxon>
        <taxon>Gonapodyaceae</taxon>
        <taxon>Gonapodya</taxon>
    </lineage>
</organism>
<feature type="region of interest" description="Disordered" evidence="1">
    <location>
        <begin position="104"/>
        <end position="127"/>
    </location>
</feature>
<proteinExistence type="predicted"/>
<keyword evidence="2" id="KW-0732">Signal</keyword>